<protein>
    <submittedName>
        <fullName evidence="2">Uncharacterized protein</fullName>
    </submittedName>
</protein>
<accession>A0A4C1ZZS7</accession>
<dbReference type="Proteomes" id="UP000299102">
    <property type="component" value="Unassembled WGS sequence"/>
</dbReference>
<keyword evidence="3" id="KW-1185">Reference proteome</keyword>
<dbReference type="AlphaFoldDB" id="A0A4C1ZZS7"/>
<comment type="caution">
    <text evidence="2">The sequence shown here is derived from an EMBL/GenBank/DDBJ whole genome shotgun (WGS) entry which is preliminary data.</text>
</comment>
<feature type="region of interest" description="Disordered" evidence="1">
    <location>
        <begin position="20"/>
        <end position="54"/>
    </location>
</feature>
<feature type="compositionally biased region" description="Basic and acidic residues" evidence="1">
    <location>
        <begin position="30"/>
        <end position="51"/>
    </location>
</feature>
<sequence length="232" mass="25674">MRHHKVDIHRRHTHNQYVAGLLGGNGITNREGDRFDEGEHRNSHSPDEKRQPISPVESARFCAAARFCSKRYYKKSVIVYDISVKATDVKQKKLRAIKVSKSSGGPLTLVAFHQPDSARCSIPSQETNNTLVIPLKLRMSIDDGDYLDLLTARLLTSGGLREESVPAVGDRVSITSEAPDPSSHISEGYCASEGLPIFLAIVNTPINVAELSLTIDARIVYRARDFRARQPG</sequence>
<evidence type="ECO:0000313" key="2">
    <source>
        <dbReference type="EMBL" id="GBP92514.1"/>
    </source>
</evidence>
<evidence type="ECO:0000313" key="3">
    <source>
        <dbReference type="Proteomes" id="UP000299102"/>
    </source>
</evidence>
<gene>
    <name evidence="2" type="ORF">EVAR_73775_1</name>
</gene>
<proteinExistence type="predicted"/>
<name>A0A4C1ZZS7_EUMVA</name>
<organism evidence="2 3">
    <name type="scientific">Eumeta variegata</name>
    <name type="common">Bagworm moth</name>
    <name type="synonym">Eumeta japonica</name>
    <dbReference type="NCBI Taxonomy" id="151549"/>
    <lineage>
        <taxon>Eukaryota</taxon>
        <taxon>Metazoa</taxon>
        <taxon>Ecdysozoa</taxon>
        <taxon>Arthropoda</taxon>
        <taxon>Hexapoda</taxon>
        <taxon>Insecta</taxon>
        <taxon>Pterygota</taxon>
        <taxon>Neoptera</taxon>
        <taxon>Endopterygota</taxon>
        <taxon>Lepidoptera</taxon>
        <taxon>Glossata</taxon>
        <taxon>Ditrysia</taxon>
        <taxon>Tineoidea</taxon>
        <taxon>Psychidae</taxon>
        <taxon>Oiketicinae</taxon>
        <taxon>Eumeta</taxon>
    </lineage>
</organism>
<dbReference type="EMBL" id="BGZK01002280">
    <property type="protein sequence ID" value="GBP92514.1"/>
    <property type="molecule type" value="Genomic_DNA"/>
</dbReference>
<reference evidence="2 3" key="1">
    <citation type="journal article" date="2019" name="Commun. Biol.">
        <title>The bagworm genome reveals a unique fibroin gene that provides high tensile strength.</title>
        <authorList>
            <person name="Kono N."/>
            <person name="Nakamura H."/>
            <person name="Ohtoshi R."/>
            <person name="Tomita M."/>
            <person name="Numata K."/>
            <person name="Arakawa K."/>
        </authorList>
    </citation>
    <scope>NUCLEOTIDE SEQUENCE [LARGE SCALE GENOMIC DNA]</scope>
</reference>
<evidence type="ECO:0000256" key="1">
    <source>
        <dbReference type="SAM" id="MobiDB-lite"/>
    </source>
</evidence>